<organism evidence="1">
    <name type="scientific">viral metagenome</name>
    <dbReference type="NCBI Taxonomy" id="1070528"/>
    <lineage>
        <taxon>unclassified sequences</taxon>
        <taxon>metagenomes</taxon>
        <taxon>organismal metagenomes</taxon>
    </lineage>
</organism>
<name>A0A6C0LZ38_9ZZZZ</name>
<reference evidence="1" key="1">
    <citation type="journal article" date="2020" name="Nature">
        <title>Giant virus diversity and host interactions through global metagenomics.</title>
        <authorList>
            <person name="Schulz F."/>
            <person name="Roux S."/>
            <person name="Paez-Espino D."/>
            <person name="Jungbluth S."/>
            <person name="Walsh D.A."/>
            <person name="Denef V.J."/>
            <person name="McMahon K.D."/>
            <person name="Konstantinidis K.T."/>
            <person name="Eloe-Fadrosh E.A."/>
            <person name="Kyrpides N.C."/>
            <person name="Woyke T."/>
        </authorList>
    </citation>
    <scope>NUCLEOTIDE SEQUENCE</scope>
    <source>
        <strain evidence="1">GVMAG-S-1016713-169</strain>
    </source>
</reference>
<dbReference type="EMBL" id="MN740573">
    <property type="protein sequence ID" value="QHU34522.1"/>
    <property type="molecule type" value="Genomic_DNA"/>
</dbReference>
<dbReference type="AlphaFoldDB" id="A0A6C0LZ38"/>
<evidence type="ECO:0000313" key="1">
    <source>
        <dbReference type="EMBL" id="QHU34522.1"/>
    </source>
</evidence>
<sequence>MVFIVFYIQTDIPENSEVLGVFNNKEEAVRELLERANYREKNGKLTQYMDQCDEYDSFADLYNIVFSNMELVDVDIYRITEIPL</sequence>
<protein>
    <submittedName>
        <fullName evidence="1">Uncharacterized protein</fullName>
    </submittedName>
</protein>
<accession>A0A6C0LZ38</accession>
<proteinExistence type="predicted"/>